<dbReference type="Proteomes" id="UP000288071">
    <property type="component" value="Unassembled WGS sequence"/>
</dbReference>
<evidence type="ECO:0000313" key="2">
    <source>
        <dbReference type="Proteomes" id="UP000288071"/>
    </source>
</evidence>
<dbReference type="AlphaFoldDB" id="A0A3S3MAH4"/>
<name>A0A3S3MAH4_9RHOB</name>
<reference evidence="2" key="1">
    <citation type="submission" date="2019-01" db="EMBL/GenBank/DDBJ databases">
        <title>Sinorhodobacter populi sp. nov. isolated from the symptomatic bark tissue of Populus euramericana canker.</title>
        <authorList>
            <person name="Li Y."/>
        </authorList>
    </citation>
    <scope>NUCLEOTIDE SEQUENCE [LARGE SCALE GENOMIC DNA]</scope>
    <source>
        <strain evidence="2">CGMCC 1.12963</strain>
    </source>
</reference>
<proteinExistence type="predicted"/>
<comment type="caution">
    <text evidence="1">The sequence shown here is derived from an EMBL/GenBank/DDBJ whole genome shotgun (WGS) entry which is preliminary data.</text>
</comment>
<dbReference type="EMBL" id="SAVA01000003">
    <property type="protein sequence ID" value="RWR53340.1"/>
    <property type="molecule type" value="Genomic_DNA"/>
</dbReference>
<gene>
    <name evidence="1" type="ORF">EOW66_06415</name>
</gene>
<organism evidence="1 2">
    <name type="scientific">Paenirhodobacter huangdaonensis</name>
    <dbReference type="NCBI Taxonomy" id="2501515"/>
    <lineage>
        <taxon>Bacteria</taxon>
        <taxon>Pseudomonadati</taxon>
        <taxon>Pseudomonadota</taxon>
        <taxon>Alphaproteobacteria</taxon>
        <taxon>Rhodobacterales</taxon>
        <taxon>Rhodobacter group</taxon>
        <taxon>Paenirhodobacter</taxon>
    </lineage>
</organism>
<evidence type="ECO:0000313" key="1">
    <source>
        <dbReference type="EMBL" id="RWR53340.1"/>
    </source>
</evidence>
<keyword evidence="2" id="KW-1185">Reference proteome</keyword>
<protein>
    <submittedName>
        <fullName evidence="1">Uncharacterized protein</fullName>
    </submittedName>
</protein>
<reference evidence="1 2" key="2">
    <citation type="submission" date="2019-01" db="EMBL/GenBank/DDBJ databases">
        <title>Sinorhodobacter populi sp. nov. isolated from the symptomatic bark tissue of Populus euramericana canker.</title>
        <authorList>
            <person name="Xu G."/>
        </authorList>
    </citation>
    <scope>NUCLEOTIDE SEQUENCE [LARGE SCALE GENOMIC DNA]</scope>
    <source>
        <strain evidence="1 2">CGMCC 1.12963</strain>
    </source>
</reference>
<accession>A0A3S3MAH4</accession>
<sequence>MTATATRLIDPWRAIALGGMTSISIVSPAAADFLNDHSIKWQERAGLWGDMGTFRPASLSVDSLFDAVQPAPSVGSSSSAAAPVADESVAKARDEVLKDLRTLRVRSLLLAVSEHTTVVSASIDDAIVVAQAWPSELPAPCVEVDDDGKVSLEVLNEDGLAVGAIDFLGKDHVAAFSIVNGSSIAAAGKLNTASTTEVIQFFQNFNFLAA</sequence>